<feature type="chain" id="PRO_5047450055" description="Outer membrane protein beta-barrel domain-containing protein" evidence="1">
    <location>
        <begin position="20"/>
        <end position="295"/>
    </location>
</feature>
<name>A0ABT0BXU8_9BACT</name>
<evidence type="ECO:0000313" key="2">
    <source>
        <dbReference type="EMBL" id="MCJ2379597.1"/>
    </source>
</evidence>
<feature type="signal peptide" evidence="1">
    <location>
        <begin position="1"/>
        <end position="19"/>
    </location>
</feature>
<evidence type="ECO:0000313" key="3">
    <source>
        <dbReference type="Proteomes" id="UP001165444"/>
    </source>
</evidence>
<comment type="caution">
    <text evidence="2">The sequence shown here is derived from an EMBL/GenBank/DDBJ whole genome shotgun (WGS) entry which is preliminary data.</text>
</comment>
<keyword evidence="3" id="KW-1185">Reference proteome</keyword>
<dbReference type="EMBL" id="JAKZMM010000005">
    <property type="protein sequence ID" value="MCJ2379597.1"/>
    <property type="molecule type" value="Genomic_DNA"/>
</dbReference>
<sequence>MKKLIAGISLLAFTWPAWGQYQANDSIVINRPNKVTIITNDKEQEIRVEGSENNPDYSYVKKITLNEGNYAVTQQKTGNWNFNIPFSKEKKNRKNKYSSDEVFCGGIYFGFVNAIGAPEAMNVNMSSSYEIGGNLINFGLRPWKDENRFSVGFGMRWRNYRMNGYSRFIKDENQHINIGTYPDKADIDFSRLKLFSLTVPFMYTRDLGRNFSFSLGPELCINTYGSMKTHYKDAEGNAVKLLDKNIHQQKISVDLQAHLVFHSIGAYVRYSPCHVLNTDFGPEFQTFTAGISVFM</sequence>
<evidence type="ECO:0000256" key="1">
    <source>
        <dbReference type="SAM" id="SignalP"/>
    </source>
</evidence>
<evidence type="ECO:0008006" key="4">
    <source>
        <dbReference type="Google" id="ProtNLM"/>
    </source>
</evidence>
<dbReference type="RefSeq" id="WP_243323338.1">
    <property type="nucleotide sequence ID" value="NZ_JAKZMM010000005.1"/>
</dbReference>
<protein>
    <recommendedName>
        <fullName evidence="4">Outer membrane protein beta-barrel domain-containing protein</fullName>
    </recommendedName>
</protein>
<keyword evidence="1" id="KW-0732">Signal</keyword>
<reference evidence="2 3" key="1">
    <citation type="submission" date="2022-03" db="EMBL/GenBank/DDBJ databases">
        <title>Parabacteroides sp. nov. isolated from swine feces.</title>
        <authorList>
            <person name="Bak J.E."/>
        </authorList>
    </citation>
    <scope>NUCLEOTIDE SEQUENCE [LARGE SCALE GENOMIC DNA]</scope>
    <source>
        <strain evidence="2 3">AGMB00274</strain>
    </source>
</reference>
<organism evidence="2 3">
    <name type="scientific">Parabacteroides faecalis</name>
    <dbReference type="NCBI Taxonomy" id="2924040"/>
    <lineage>
        <taxon>Bacteria</taxon>
        <taxon>Pseudomonadati</taxon>
        <taxon>Bacteroidota</taxon>
        <taxon>Bacteroidia</taxon>
        <taxon>Bacteroidales</taxon>
        <taxon>Tannerellaceae</taxon>
        <taxon>Parabacteroides</taxon>
    </lineage>
</organism>
<dbReference type="Proteomes" id="UP001165444">
    <property type="component" value="Unassembled WGS sequence"/>
</dbReference>
<gene>
    <name evidence="2" type="ORF">MUN53_03080</name>
</gene>
<proteinExistence type="predicted"/>
<accession>A0ABT0BXU8</accession>